<feature type="domain" description="ABC transmembrane type-2" evidence="6">
    <location>
        <begin position="18"/>
        <end position="253"/>
    </location>
</feature>
<keyword evidence="2 5" id="KW-0812">Transmembrane</keyword>
<dbReference type="GO" id="GO:0005886">
    <property type="term" value="C:plasma membrane"/>
    <property type="evidence" value="ECO:0007669"/>
    <property type="project" value="UniProtKB-SubCell"/>
</dbReference>
<evidence type="ECO:0000259" key="6">
    <source>
        <dbReference type="PROSITE" id="PS51012"/>
    </source>
</evidence>
<organism evidence="7 8">
    <name type="scientific">Staphylococcus massiliensis S46</name>
    <dbReference type="NCBI Taxonomy" id="1229783"/>
    <lineage>
        <taxon>Bacteria</taxon>
        <taxon>Bacillati</taxon>
        <taxon>Bacillota</taxon>
        <taxon>Bacilli</taxon>
        <taxon>Bacillales</taxon>
        <taxon>Staphylococcaceae</taxon>
        <taxon>Staphylococcus</taxon>
    </lineage>
</organism>
<evidence type="ECO:0000256" key="2">
    <source>
        <dbReference type="ARBA" id="ARBA00022692"/>
    </source>
</evidence>
<dbReference type="OrthoDB" id="2991619at2"/>
<evidence type="ECO:0000256" key="3">
    <source>
        <dbReference type="ARBA" id="ARBA00022989"/>
    </source>
</evidence>
<feature type="transmembrane region" description="Helical" evidence="5">
    <location>
        <begin position="229"/>
        <end position="250"/>
    </location>
</feature>
<comment type="caution">
    <text evidence="7">The sequence shown here is derived from an EMBL/GenBank/DDBJ whole genome shotgun (WGS) entry which is preliminary data.</text>
</comment>
<dbReference type="EMBL" id="AMSQ01000011">
    <property type="protein sequence ID" value="EKU47423.1"/>
    <property type="molecule type" value="Genomic_DNA"/>
</dbReference>
<dbReference type="AlphaFoldDB" id="K9AJE6"/>
<evidence type="ECO:0000313" key="8">
    <source>
        <dbReference type="Proteomes" id="UP000009885"/>
    </source>
</evidence>
<evidence type="ECO:0000313" key="7">
    <source>
        <dbReference type="EMBL" id="EKU47423.1"/>
    </source>
</evidence>
<feature type="transmembrane region" description="Helical" evidence="5">
    <location>
        <begin position="104"/>
        <end position="127"/>
    </location>
</feature>
<keyword evidence="4 5" id="KW-0472">Membrane</keyword>
<dbReference type="PANTHER" id="PTHR43229:SF2">
    <property type="entry name" value="NODULATION PROTEIN J"/>
    <property type="match status" value="1"/>
</dbReference>
<gene>
    <name evidence="7" type="ORF">C273_07612</name>
</gene>
<feature type="transmembrane region" description="Helical" evidence="5">
    <location>
        <begin position="19"/>
        <end position="39"/>
    </location>
</feature>
<accession>K9AJE6</accession>
<dbReference type="InterPro" id="IPR051784">
    <property type="entry name" value="Nod_factor_ABC_transporter"/>
</dbReference>
<evidence type="ECO:0000256" key="4">
    <source>
        <dbReference type="ARBA" id="ARBA00023136"/>
    </source>
</evidence>
<proteinExistence type="inferred from homology"/>
<dbReference type="Pfam" id="PF01061">
    <property type="entry name" value="ABC2_membrane"/>
    <property type="match status" value="1"/>
</dbReference>
<feature type="transmembrane region" description="Helical" evidence="5">
    <location>
        <begin position="51"/>
        <end position="76"/>
    </location>
</feature>
<evidence type="ECO:0000256" key="5">
    <source>
        <dbReference type="RuleBase" id="RU361157"/>
    </source>
</evidence>
<dbReference type="InterPro" id="IPR047817">
    <property type="entry name" value="ABC2_TM_bact-type"/>
</dbReference>
<feature type="transmembrane region" description="Helical" evidence="5">
    <location>
        <begin position="175"/>
        <end position="194"/>
    </location>
</feature>
<dbReference type="GO" id="GO:0140359">
    <property type="term" value="F:ABC-type transporter activity"/>
    <property type="evidence" value="ECO:0007669"/>
    <property type="project" value="InterPro"/>
</dbReference>
<evidence type="ECO:0000256" key="1">
    <source>
        <dbReference type="ARBA" id="ARBA00004141"/>
    </source>
</evidence>
<dbReference type="RefSeq" id="WP_009383853.1">
    <property type="nucleotide sequence ID" value="NZ_AMSQ01000011.1"/>
</dbReference>
<dbReference type="PATRIC" id="fig|1229783.3.peg.1534"/>
<dbReference type="STRING" id="1229783.C273_07612"/>
<keyword evidence="8" id="KW-1185">Reference proteome</keyword>
<dbReference type="eggNOG" id="COG0842">
    <property type="taxonomic scope" value="Bacteria"/>
</dbReference>
<dbReference type="InterPro" id="IPR013525">
    <property type="entry name" value="ABC2_TM"/>
</dbReference>
<name>K9AJE6_9STAP</name>
<keyword evidence="5" id="KW-0813">Transport</keyword>
<comment type="subcellular location">
    <subcellularLocation>
        <location evidence="5">Cell membrane</location>
        <topology evidence="5">Multi-pass membrane protein</topology>
    </subcellularLocation>
    <subcellularLocation>
        <location evidence="1">Membrane</location>
        <topology evidence="1">Multi-pass membrane protein</topology>
    </subcellularLocation>
</comment>
<dbReference type="PROSITE" id="PS51012">
    <property type="entry name" value="ABC_TM2"/>
    <property type="match status" value="1"/>
</dbReference>
<keyword evidence="5" id="KW-1003">Cell membrane</keyword>
<feature type="transmembrane region" description="Helical" evidence="5">
    <location>
        <begin position="147"/>
        <end position="168"/>
    </location>
</feature>
<dbReference type="Proteomes" id="UP000009885">
    <property type="component" value="Unassembled WGS sequence"/>
</dbReference>
<comment type="similarity">
    <text evidence="5">Belongs to the ABC-2 integral membrane protein family.</text>
</comment>
<protein>
    <recommendedName>
        <fullName evidence="5">Transport permease protein</fullName>
    </recommendedName>
</protein>
<keyword evidence="3 5" id="KW-1133">Transmembrane helix</keyword>
<dbReference type="PANTHER" id="PTHR43229">
    <property type="entry name" value="NODULATION PROTEIN J"/>
    <property type="match status" value="1"/>
</dbReference>
<reference evidence="7 8" key="1">
    <citation type="journal article" date="2013" name="Genome Announc.">
        <title>Genome Sequence of Staphylococcus massiliensis Strain S46, Isolated from the Surface of Healthy Human Skin.</title>
        <authorList>
            <person name="Srivastav R."/>
            <person name="Singh A."/>
            <person name="Jangir P.K."/>
            <person name="Kumari C."/>
            <person name="Muduli S."/>
            <person name="Sharma R."/>
        </authorList>
    </citation>
    <scope>NUCLEOTIDE SEQUENCE [LARGE SCALE GENOMIC DNA]</scope>
    <source>
        <strain evidence="7 8">S46</strain>
    </source>
</reference>
<sequence>MIDVFIAEFYKFRGMFKRYYIDSISEIISYLILFVGLTFTIVSTTTTTQNMLLQLVIGIFIWYIGINAIAIFSFILQEEMQLGTLEQIYLTQTRLSQMLLGRAIGSFVFDAIGGVILSSLTMIVITMLGSNIPFQLHDLRQLFDLRLIIILIMTMIGIYGFSFILAGLSIIFKRISAISVILNYIFLFFTGLLLTDKTLPPLLDVFSKILPITWGIINIKDLLNENLHITHLIMLIVHSAIYLILGLLIFHYCSYIARKKGTFNHY</sequence>